<dbReference type="PANTHER" id="PTHR24559">
    <property type="entry name" value="TRANSPOSON TY3-I GAG-POL POLYPROTEIN"/>
    <property type="match status" value="1"/>
</dbReference>
<dbReference type="GO" id="GO:0071897">
    <property type="term" value="P:DNA biosynthetic process"/>
    <property type="evidence" value="ECO:0007669"/>
    <property type="project" value="UniProtKB-ARBA"/>
</dbReference>
<comment type="caution">
    <text evidence="1">The sequence shown here is derived from an EMBL/GenBank/DDBJ whole genome shotgun (WGS) entry which is preliminary data.</text>
</comment>
<accession>A0A4Y2G381</accession>
<dbReference type="InterPro" id="IPR053134">
    <property type="entry name" value="RNA-dir_DNA_polymerase"/>
</dbReference>
<dbReference type="PANTHER" id="PTHR24559:SF454">
    <property type="entry name" value="RIBONUCLEASE H"/>
    <property type="match status" value="1"/>
</dbReference>
<dbReference type="AlphaFoldDB" id="A0A4Y2G381"/>
<sequence>MMDWSWYYFEEALRNKLRGVQIIPEPTGSTLTEDRCQQLRNVIWKYQECFSNIPGNADLVTHDIELVSGKLMLSKTYRTSPRQNEILPKEIEKRLVMEIIEVGCSDYNSPIILVKAPGKEPWPCIDYRNLNKVTKTKFHSLPNIEERIETVSSAICITVLDLLKGYW</sequence>
<reference evidence="1 2" key="1">
    <citation type="journal article" date="2019" name="Sci. Rep.">
        <title>Orb-weaving spider Araneus ventricosus genome elucidates the spidroin gene catalogue.</title>
        <authorList>
            <person name="Kono N."/>
            <person name="Nakamura H."/>
            <person name="Ohtoshi R."/>
            <person name="Moran D.A.P."/>
            <person name="Shinohara A."/>
            <person name="Yoshida Y."/>
            <person name="Fujiwara M."/>
            <person name="Mori M."/>
            <person name="Tomita M."/>
            <person name="Arakawa K."/>
        </authorList>
    </citation>
    <scope>NUCLEOTIDE SEQUENCE [LARGE SCALE GENOMIC DNA]</scope>
</reference>
<proteinExistence type="predicted"/>
<dbReference type="InterPro" id="IPR043502">
    <property type="entry name" value="DNA/RNA_pol_sf"/>
</dbReference>
<keyword evidence="2" id="KW-1185">Reference proteome</keyword>
<dbReference type="SUPFAM" id="SSF56672">
    <property type="entry name" value="DNA/RNA polymerases"/>
    <property type="match status" value="1"/>
</dbReference>
<dbReference type="Gene3D" id="3.10.10.10">
    <property type="entry name" value="HIV Type 1 Reverse Transcriptase, subunit A, domain 1"/>
    <property type="match status" value="1"/>
</dbReference>
<evidence type="ECO:0000313" key="1">
    <source>
        <dbReference type="EMBL" id="GBM47717.1"/>
    </source>
</evidence>
<evidence type="ECO:0000313" key="2">
    <source>
        <dbReference type="Proteomes" id="UP000499080"/>
    </source>
</evidence>
<organism evidence="1 2">
    <name type="scientific">Araneus ventricosus</name>
    <name type="common">Orbweaver spider</name>
    <name type="synonym">Epeira ventricosa</name>
    <dbReference type="NCBI Taxonomy" id="182803"/>
    <lineage>
        <taxon>Eukaryota</taxon>
        <taxon>Metazoa</taxon>
        <taxon>Ecdysozoa</taxon>
        <taxon>Arthropoda</taxon>
        <taxon>Chelicerata</taxon>
        <taxon>Arachnida</taxon>
        <taxon>Araneae</taxon>
        <taxon>Araneomorphae</taxon>
        <taxon>Entelegynae</taxon>
        <taxon>Araneoidea</taxon>
        <taxon>Araneidae</taxon>
        <taxon>Araneus</taxon>
    </lineage>
</organism>
<dbReference type="InterPro" id="IPR043128">
    <property type="entry name" value="Rev_trsase/Diguanyl_cyclase"/>
</dbReference>
<dbReference type="Gene3D" id="3.30.70.270">
    <property type="match status" value="1"/>
</dbReference>
<name>A0A4Y2G381_ARAVE</name>
<dbReference type="EMBL" id="BGPR01001191">
    <property type="protein sequence ID" value="GBM47717.1"/>
    <property type="molecule type" value="Genomic_DNA"/>
</dbReference>
<protein>
    <recommendedName>
        <fullName evidence="3">Transposon Ty3-I Gag-Pol polyprotein</fullName>
    </recommendedName>
</protein>
<evidence type="ECO:0008006" key="3">
    <source>
        <dbReference type="Google" id="ProtNLM"/>
    </source>
</evidence>
<gene>
    <name evidence="1" type="ORF">AVEN_59565_1</name>
</gene>
<dbReference type="Proteomes" id="UP000499080">
    <property type="component" value="Unassembled WGS sequence"/>
</dbReference>